<dbReference type="STRING" id="1141662.OOA_06873"/>
<organism evidence="1 2">
    <name type="scientific">Providencia burhodogranariea DSM 19968</name>
    <dbReference type="NCBI Taxonomy" id="1141662"/>
    <lineage>
        <taxon>Bacteria</taxon>
        <taxon>Pseudomonadati</taxon>
        <taxon>Pseudomonadota</taxon>
        <taxon>Gammaproteobacteria</taxon>
        <taxon>Enterobacterales</taxon>
        <taxon>Morganellaceae</taxon>
        <taxon>Providencia</taxon>
    </lineage>
</organism>
<dbReference type="EMBL" id="AKKL01000019">
    <property type="protein sequence ID" value="EKT62510.1"/>
    <property type="molecule type" value="Genomic_DNA"/>
</dbReference>
<dbReference type="PATRIC" id="fig|1141662.3.peg.1393"/>
<dbReference type="Pfam" id="PF05962">
    <property type="entry name" value="HutD"/>
    <property type="match status" value="1"/>
</dbReference>
<dbReference type="eggNOG" id="COG3758">
    <property type="taxonomic scope" value="Bacteria"/>
</dbReference>
<evidence type="ECO:0000313" key="1">
    <source>
        <dbReference type="EMBL" id="EKT62510.1"/>
    </source>
</evidence>
<comment type="caution">
    <text evidence="1">The sequence shown here is derived from an EMBL/GenBank/DDBJ whole genome shotgun (WGS) entry which is preliminary data.</text>
</comment>
<dbReference type="InterPro" id="IPR014710">
    <property type="entry name" value="RmlC-like_jellyroll"/>
</dbReference>
<dbReference type="InterPro" id="IPR010282">
    <property type="entry name" value="Uncharacterised_HutD/Ves"/>
</dbReference>
<dbReference type="RefSeq" id="WP_008911401.1">
    <property type="nucleotide sequence ID" value="NZ_KB233222.1"/>
</dbReference>
<keyword evidence="2" id="KW-1185">Reference proteome</keyword>
<protein>
    <recommendedName>
        <fullName evidence="3">Various environmental stresses-induced protein</fullName>
    </recommendedName>
</protein>
<dbReference type="InterPro" id="IPR011051">
    <property type="entry name" value="RmlC_Cupin_sf"/>
</dbReference>
<dbReference type="HOGENOM" id="CLU_090931_5_0_6"/>
<evidence type="ECO:0000313" key="2">
    <source>
        <dbReference type="Proteomes" id="UP000009336"/>
    </source>
</evidence>
<dbReference type="Gene3D" id="2.60.120.10">
    <property type="entry name" value="Jelly Rolls"/>
    <property type="match status" value="1"/>
</dbReference>
<sequence length="188" mass="21165">MKIKCFDATELPILEWQDNCGSSTEVFCWPVASDFSLRASIAYIHHSSFLKQYSEGERFSISLDDGDLYLTDKLQAQQSIKHIGDTFRSQAYQCVELDLQGQPVRLLNLIFNPDRWSVKSRIVTKEHRLPIGQAGLVFVLSGEWGVSGANCKTMRVNQGGWWLPDIGEGVITPQITGSKLIWVEITPC</sequence>
<accession>K8X207</accession>
<evidence type="ECO:0008006" key="3">
    <source>
        <dbReference type="Google" id="ProtNLM"/>
    </source>
</evidence>
<dbReference type="Proteomes" id="UP000009336">
    <property type="component" value="Unassembled WGS sequence"/>
</dbReference>
<proteinExistence type="predicted"/>
<dbReference type="OrthoDB" id="9800082at2"/>
<reference evidence="1 2" key="1">
    <citation type="journal article" date="2012" name="BMC Genomics">
        <title>Comparative genomics of bacteria in the genus Providencia isolated from wild Drosophila melanogaster.</title>
        <authorList>
            <person name="Galac M.R."/>
            <person name="Lazzaro B.P."/>
        </authorList>
    </citation>
    <scope>NUCLEOTIDE SEQUENCE [LARGE SCALE GENOMIC DNA]</scope>
    <source>
        <strain evidence="1 2">DSM 19968</strain>
    </source>
</reference>
<name>K8X207_9GAMM</name>
<gene>
    <name evidence="1" type="ORF">OOA_06873</name>
</gene>
<dbReference type="AlphaFoldDB" id="K8X207"/>
<dbReference type="SUPFAM" id="SSF51182">
    <property type="entry name" value="RmlC-like cupins"/>
    <property type="match status" value="1"/>
</dbReference>